<proteinExistence type="predicted"/>
<dbReference type="Proteomes" id="UP000266067">
    <property type="component" value="Unassembled WGS sequence"/>
</dbReference>
<dbReference type="InterPro" id="IPR010982">
    <property type="entry name" value="Lambda_DNA-bd_dom_sf"/>
</dbReference>
<dbReference type="Pfam" id="PF01381">
    <property type="entry name" value="HTH_3"/>
    <property type="match status" value="1"/>
</dbReference>
<dbReference type="EMBL" id="QXFH01000077">
    <property type="protein sequence ID" value="RIV30683.1"/>
    <property type="molecule type" value="Genomic_DNA"/>
</dbReference>
<dbReference type="InterPro" id="IPR001387">
    <property type="entry name" value="Cro/C1-type_HTH"/>
</dbReference>
<keyword evidence="3" id="KW-1185">Reference proteome</keyword>
<dbReference type="SUPFAM" id="SSF47413">
    <property type="entry name" value="lambda repressor-like DNA-binding domains"/>
    <property type="match status" value="1"/>
</dbReference>
<evidence type="ECO:0000313" key="2">
    <source>
        <dbReference type="EMBL" id="RIV30683.1"/>
    </source>
</evidence>
<dbReference type="Gene3D" id="1.10.260.40">
    <property type="entry name" value="lambda repressor-like DNA-binding domains"/>
    <property type="match status" value="1"/>
</dbReference>
<dbReference type="PROSITE" id="PS50943">
    <property type="entry name" value="HTH_CROC1"/>
    <property type="match status" value="1"/>
</dbReference>
<feature type="domain" description="HTH cro/C1-type" evidence="1">
    <location>
        <begin position="18"/>
        <end position="64"/>
    </location>
</feature>
<organism evidence="2 3">
    <name type="scientific">Flagellimonas lutimaris</name>
    <dbReference type="NCBI Taxonomy" id="475082"/>
    <lineage>
        <taxon>Bacteria</taxon>
        <taxon>Pseudomonadati</taxon>
        <taxon>Bacteroidota</taxon>
        <taxon>Flavobacteriia</taxon>
        <taxon>Flavobacteriales</taxon>
        <taxon>Flavobacteriaceae</taxon>
        <taxon>Flagellimonas</taxon>
    </lineage>
</organism>
<dbReference type="AlphaFoldDB" id="A0A3A1N5Z2"/>
<protein>
    <submittedName>
        <fullName evidence="2">XRE family transcriptional regulator</fullName>
    </submittedName>
</protein>
<dbReference type="OrthoDB" id="1034290at2"/>
<evidence type="ECO:0000259" key="1">
    <source>
        <dbReference type="PROSITE" id="PS50943"/>
    </source>
</evidence>
<sequence length="136" mass="15529">MNKEIVTRIQTVIDHLELSVSTFADEIGVQRSSISHLLNGRNKPSLDFVMKLVNTYPEVDLYWLLKGEGGFPREARTEIRKETPEISKAIEKQTEEGLQINSLPEIGKKGNVSMEPFKIVLFYEDGTFKTFNPKKD</sequence>
<dbReference type="CDD" id="cd00093">
    <property type="entry name" value="HTH_XRE"/>
    <property type="match status" value="1"/>
</dbReference>
<reference evidence="2 3" key="1">
    <citation type="submission" date="2018-08" db="EMBL/GenBank/DDBJ databases">
        <title>Proposal of Muricauda 72 sp.nov. and Muricauda NH166 sp.nov., isolated from seawater.</title>
        <authorList>
            <person name="Cheng H."/>
            <person name="Wu Y.-H."/>
            <person name="Guo L.-L."/>
            <person name="Xu X.-W."/>
        </authorList>
    </citation>
    <scope>NUCLEOTIDE SEQUENCE [LARGE SCALE GENOMIC DNA]</scope>
    <source>
        <strain evidence="2 3">KCTC 22173</strain>
    </source>
</reference>
<evidence type="ECO:0000313" key="3">
    <source>
        <dbReference type="Proteomes" id="UP000266067"/>
    </source>
</evidence>
<comment type="caution">
    <text evidence="2">The sequence shown here is derived from an EMBL/GenBank/DDBJ whole genome shotgun (WGS) entry which is preliminary data.</text>
</comment>
<name>A0A3A1N5Z2_9FLAO</name>
<gene>
    <name evidence="2" type="ORF">D2V08_16550</name>
</gene>
<dbReference type="SMART" id="SM00530">
    <property type="entry name" value="HTH_XRE"/>
    <property type="match status" value="1"/>
</dbReference>
<accession>A0A3A1N5Z2</accession>
<dbReference type="RefSeq" id="WP_119609543.1">
    <property type="nucleotide sequence ID" value="NZ_QXFH01000077.1"/>
</dbReference>
<dbReference type="GO" id="GO:0003677">
    <property type="term" value="F:DNA binding"/>
    <property type="evidence" value="ECO:0007669"/>
    <property type="project" value="InterPro"/>
</dbReference>